<evidence type="ECO:0000259" key="3">
    <source>
        <dbReference type="Pfam" id="PF00291"/>
    </source>
</evidence>
<dbReference type="STRING" id="1678637.AC230_11925"/>
<sequence length="368" mass="38220">MSERVTVNPHLSGLRCLACGRSRPVGDDTAGCPHCREAGAPANLRCTYTATPAGGVALPYTAHITLGEGDTPVLTGLDAGRLGEADVRLKLEGANPTGSHKDRFSAFAVSRAVAAGYAEVVAASSGNAGISLAAYSARAGLGCKIAVTGSAPARITGLLRDLGAEVHVLPDLARWEYVARFRTSRTVLPVTNYHLPAVGSSPYGIEGFKPVARELTAQFGGRPPDWVVVPSSRGDLAWGVHLGFAELDAERVPRMCLVEPFPRLSAVLEEGADPRGTFPGGTRFQPSIAGNTVTLQAVETVRRTGGRAAVVTDAEAEPWHRALWRSGICLEPSSSVALLAASRLVEDGRAGAGASVAVIGTAHGFKGM</sequence>
<feature type="domain" description="Tryptophan synthase beta chain-like PALP" evidence="3">
    <location>
        <begin position="64"/>
        <end position="359"/>
    </location>
</feature>
<dbReference type="EMBL" id="LFXA01000007">
    <property type="protein sequence ID" value="KNB52251.1"/>
    <property type="molecule type" value="Genomic_DNA"/>
</dbReference>
<dbReference type="PANTHER" id="PTHR10314">
    <property type="entry name" value="CYSTATHIONINE BETA-SYNTHASE"/>
    <property type="match status" value="1"/>
</dbReference>
<keyword evidence="2" id="KW-0663">Pyridoxal phosphate</keyword>
<dbReference type="Proteomes" id="UP000037288">
    <property type="component" value="Unassembled WGS sequence"/>
</dbReference>
<dbReference type="Pfam" id="PF00291">
    <property type="entry name" value="PALP"/>
    <property type="match status" value="1"/>
</dbReference>
<accession>A0A0K9XGS3</accession>
<proteinExistence type="predicted"/>
<organism evidence="4 5">
    <name type="scientific">Streptomyces caatingaensis</name>
    <dbReference type="NCBI Taxonomy" id="1678637"/>
    <lineage>
        <taxon>Bacteria</taxon>
        <taxon>Bacillati</taxon>
        <taxon>Actinomycetota</taxon>
        <taxon>Actinomycetes</taxon>
        <taxon>Kitasatosporales</taxon>
        <taxon>Streptomycetaceae</taxon>
        <taxon>Streptomyces</taxon>
    </lineage>
</organism>
<dbReference type="InterPro" id="IPR001926">
    <property type="entry name" value="TrpB-like_PALP"/>
</dbReference>
<gene>
    <name evidence="4" type="ORF">AC230_11925</name>
</gene>
<name>A0A0K9XGS3_9ACTN</name>
<dbReference type="AlphaFoldDB" id="A0A0K9XGS3"/>
<evidence type="ECO:0000313" key="4">
    <source>
        <dbReference type="EMBL" id="KNB52251.1"/>
    </source>
</evidence>
<dbReference type="OrthoDB" id="9778118at2"/>
<dbReference type="RefSeq" id="WP_049716105.1">
    <property type="nucleotide sequence ID" value="NZ_LFXA01000007.1"/>
</dbReference>
<dbReference type="PATRIC" id="fig|1678637.3.peg.2576"/>
<comment type="caution">
    <text evidence="4">The sequence shown here is derived from an EMBL/GenBank/DDBJ whole genome shotgun (WGS) entry which is preliminary data.</text>
</comment>
<dbReference type="InterPro" id="IPR050214">
    <property type="entry name" value="Cys_Synth/Cystath_Beta-Synth"/>
</dbReference>
<keyword evidence="5" id="KW-1185">Reference proteome</keyword>
<dbReference type="InterPro" id="IPR036052">
    <property type="entry name" value="TrpB-like_PALP_sf"/>
</dbReference>
<protein>
    <recommendedName>
        <fullName evidence="3">Tryptophan synthase beta chain-like PALP domain-containing protein</fullName>
    </recommendedName>
</protein>
<dbReference type="SUPFAM" id="SSF53686">
    <property type="entry name" value="Tryptophan synthase beta subunit-like PLP-dependent enzymes"/>
    <property type="match status" value="1"/>
</dbReference>
<evidence type="ECO:0000256" key="2">
    <source>
        <dbReference type="ARBA" id="ARBA00022898"/>
    </source>
</evidence>
<evidence type="ECO:0000313" key="5">
    <source>
        <dbReference type="Proteomes" id="UP000037288"/>
    </source>
</evidence>
<comment type="cofactor">
    <cofactor evidence="1">
        <name>pyridoxal 5'-phosphate</name>
        <dbReference type="ChEBI" id="CHEBI:597326"/>
    </cofactor>
</comment>
<dbReference type="Gene3D" id="3.40.50.1100">
    <property type="match status" value="2"/>
</dbReference>
<evidence type="ECO:0000256" key="1">
    <source>
        <dbReference type="ARBA" id="ARBA00001933"/>
    </source>
</evidence>
<reference evidence="5" key="1">
    <citation type="submission" date="2015-07" db="EMBL/GenBank/DDBJ databases">
        <title>Draft genome sequence of Streptomyces sp. CMAA 1322, a bacterium isolated from Caatinga biome, from dry forest semiarid of Brazil.</title>
        <authorList>
            <person name="Santos S.N."/>
            <person name="Gacesa R."/>
            <person name="Taketani R.G."/>
            <person name="Long P.F."/>
            <person name="Melo I.S."/>
        </authorList>
    </citation>
    <scope>NUCLEOTIDE SEQUENCE [LARGE SCALE GENOMIC DNA]</scope>
    <source>
        <strain evidence="5">CMAA 1322</strain>
    </source>
</reference>
<dbReference type="GO" id="GO:1901605">
    <property type="term" value="P:alpha-amino acid metabolic process"/>
    <property type="evidence" value="ECO:0007669"/>
    <property type="project" value="UniProtKB-ARBA"/>
</dbReference>